<sequence>MRSLKTKLPSSLALYMSNFPLNIIYTLVQIYRNSSHFPYVFMSYSLFYRAERTRIVSHSSEKIKDSSSSGAKESSRKLRIKDKNEIICTESQESQTQRQRFRINAVNKIEERNPEPSRSQLYWNFSAINKSLGRIHTKKKSKDLLYKKFFSKQSGALPRHYKTGSTSSPKKFVSSRKQGYGKGLSASSTDINKRSIRLERGLSTKSCSLTQKFEKSLKTNTPCKVQISAISTCPDSDLISTKHPITTSKFKPQRSKPPKTSKIPSKSTKPPSIPHKSLPKSYTLKVKSLQNHLKSNHFP</sequence>
<feature type="region of interest" description="Disordered" evidence="1">
    <location>
        <begin position="157"/>
        <end position="192"/>
    </location>
</feature>
<dbReference type="Proteomes" id="UP001295684">
    <property type="component" value="Unassembled WGS sequence"/>
</dbReference>
<evidence type="ECO:0000313" key="3">
    <source>
        <dbReference type="Proteomes" id="UP001295684"/>
    </source>
</evidence>
<dbReference type="AlphaFoldDB" id="A0AAD1XHT1"/>
<dbReference type="EMBL" id="CAMPGE010014278">
    <property type="protein sequence ID" value="CAI2372957.1"/>
    <property type="molecule type" value="Genomic_DNA"/>
</dbReference>
<evidence type="ECO:0000313" key="2">
    <source>
        <dbReference type="EMBL" id="CAI2372957.1"/>
    </source>
</evidence>
<keyword evidence="3" id="KW-1185">Reference proteome</keyword>
<protein>
    <submittedName>
        <fullName evidence="2">Uncharacterized protein</fullName>
    </submittedName>
</protein>
<feature type="compositionally biased region" description="Low complexity" evidence="1">
    <location>
        <begin position="260"/>
        <end position="276"/>
    </location>
</feature>
<accession>A0AAD1XHT1</accession>
<feature type="region of interest" description="Disordered" evidence="1">
    <location>
        <begin position="241"/>
        <end position="282"/>
    </location>
</feature>
<evidence type="ECO:0000256" key="1">
    <source>
        <dbReference type="SAM" id="MobiDB-lite"/>
    </source>
</evidence>
<proteinExistence type="predicted"/>
<comment type="caution">
    <text evidence="2">The sequence shown here is derived from an EMBL/GenBank/DDBJ whole genome shotgun (WGS) entry which is preliminary data.</text>
</comment>
<organism evidence="2 3">
    <name type="scientific">Euplotes crassus</name>
    <dbReference type="NCBI Taxonomy" id="5936"/>
    <lineage>
        <taxon>Eukaryota</taxon>
        <taxon>Sar</taxon>
        <taxon>Alveolata</taxon>
        <taxon>Ciliophora</taxon>
        <taxon>Intramacronucleata</taxon>
        <taxon>Spirotrichea</taxon>
        <taxon>Hypotrichia</taxon>
        <taxon>Euplotida</taxon>
        <taxon>Euplotidae</taxon>
        <taxon>Moneuplotes</taxon>
    </lineage>
</organism>
<gene>
    <name evidence="2" type="ORF">ECRASSUSDP1_LOCUS14294</name>
</gene>
<reference evidence="2" key="1">
    <citation type="submission" date="2023-07" db="EMBL/GenBank/DDBJ databases">
        <authorList>
            <consortium name="AG Swart"/>
            <person name="Singh M."/>
            <person name="Singh A."/>
            <person name="Seah K."/>
            <person name="Emmerich C."/>
        </authorList>
    </citation>
    <scope>NUCLEOTIDE SEQUENCE</scope>
    <source>
        <strain evidence="2">DP1</strain>
    </source>
</reference>
<name>A0AAD1XHT1_EUPCR</name>